<accession>A0A239IA56</accession>
<dbReference type="SMART" id="SM00986">
    <property type="entry name" value="UDG"/>
    <property type="match status" value="1"/>
</dbReference>
<dbReference type="OrthoDB" id="9799921at2"/>
<evidence type="ECO:0000313" key="3">
    <source>
        <dbReference type="Proteomes" id="UP000198339"/>
    </source>
</evidence>
<dbReference type="SMART" id="SM00987">
    <property type="entry name" value="UreE_C"/>
    <property type="match status" value="1"/>
</dbReference>
<dbReference type="CDD" id="cd10032">
    <property type="entry name" value="UDG-F6_HDG"/>
    <property type="match status" value="1"/>
</dbReference>
<protein>
    <submittedName>
        <fullName evidence="2">G/U mismatch-specific uracil-DNA glycosylase</fullName>
    </submittedName>
</protein>
<reference evidence="2 3" key="1">
    <citation type="submission" date="2017-06" db="EMBL/GenBank/DDBJ databases">
        <authorList>
            <person name="Kim H.J."/>
            <person name="Triplett B.A."/>
        </authorList>
    </citation>
    <scope>NUCLEOTIDE SEQUENCE [LARGE SCALE GENOMIC DNA]</scope>
    <source>
        <strain evidence="2 3">DS15</strain>
    </source>
</reference>
<dbReference type="Gene3D" id="3.40.470.10">
    <property type="entry name" value="Uracil-DNA glycosylase-like domain"/>
    <property type="match status" value="1"/>
</dbReference>
<proteinExistence type="predicted"/>
<organism evidence="2 3">
    <name type="scientific">Sphingopyxis indica</name>
    <dbReference type="NCBI Taxonomy" id="436663"/>
    <lineage>
        <taxon>Bacteria</taxon>
        <taxon>Pseudomonadati</taxon>
        <taxon>Pseudomonadota</taxon>
        <taxon>Alphaproteobacteria</taxon>
        <taxon>Sphingomonadales</taxon>
        <taxon>Sphingomonadaceae</taxon>
        <taxon>Sphingopyxis</taxon>
    </lineage>
</organism>
<dbReference type="RefSeq" id="WP_089216132.1">
    <property type="nucleotide sequence ID" value="NZ_FZPA01000007.1"/>
</dbReference>
<dbReference type="Pfam" id="PF03167">
    <property type="entry name" value="UDG"/>
    <property type="match status" value="1"/>
</dbReference>
<dbReference type="InterPro" id="IPR026353">
    <property type="entry name" value="Hypoxan-DNA_Glyclase"/>
</dbReference>
<dbReference type="AlphaFoldDB" id="A0A239IA56"/>
<feature type="domain" description="Uracil-DNA glycosylase-like" evidence="1">
    <location>
        <begin position="10"/>
        <end position="161"/>
    </location>
</feature>
<evidence type="ECO:0000259" key="1">
    <source>
        <dbReference type="SMART" id="SM00986"/>
    </source>
</evidence>
<keyword evidence="3" id="KW-1185">Reference proteome</keyword>
<dbReference type="SUPFAM" id="SSF52141">
    <property type="entry name" value="Uracil-DNA glycosylase-like"/>
    <property type="match status" value="1"/>
</dbReference>
<dbReference type="Proteomes" id="UP000198339">
    <property type="component" value="Unassembled WGS sequence"/>
</dbReference>
<name>A0A239IA56_9SPHN</name>
<dbReference type="InterPro" id="IPR005122">
    <property type="entry name" value="Uracil-DNA_glycosylase-like"/>
</dbReference>
<evidence type="ECO:0000313" key="2">
    <source>
        <dbReference type="EMBL" id="SNS90686.1"/>
    </source>
</evidence>
<dbReference type="InterPro" id="IPR036895">
    <property type="entry name" value="Uracil-DNA_glycosylase-like_sf"/>
</dbReference>
<gene>
    <name evidence="2" type="ORF">SAMN06295955_107120</name>
</gene>
<dbReference type="EMBL" id="FZPA01000007">
    <property type="protein sequence ID" value="SNS90686.1"/>
    <property type="molecule type" value="Genomic_DNA"/>
</dbReference>
<dbReference type="NCBIfam" id="TIGR04274">
    <property type="entry name" value="hypoxanDNAglyco"/>
    <property type="match status" value="1"/>
</dbReference>
<sequence length="171" mass="18291">MPAVRHASFAPHVAADARLLILGSLPGARSLAERRYYAHPTNQFWRLLGAVTGQPLAALDYQARLAALAAARVGLWDVIRSAKRRTSSDGDIREAEAHDLAELVASLPALRMVAFNGGKAAAIGRRQIGNPGRVTLIDLPSSSAANTVGFDAKLAQWMRLRAALAPERPNP</sequence>